<keyword evidence="3" id="KW-0347">Helicase</keyword>
<dbReference type="Proteomes" id="UP000183031">
    <property type="component" value="Unassembled WGS sequence"/>
</dbReference>
<dbReference type="InterPro" id="IPR050742">
    <property type="entry name" value="Helicase_Restrict-Modif_Enz"/>
</dbReference>
<dbReference type="Gene3D" id="3.40.50.300">
    <property type="entry name" value="P-loop containing nucleotide triphosphate hydrolases"/>
    <property type="match status" value="2"/>
</dbReference>
<dbReference type="SMART" id="SM00490">
    <property type="entry name" value="HELICc"/>
    <property type="match status" value="1"/>
</dbReference>
<evidence type="ECO:0000259" key="1">
    <source>
        <dbReference type="PROSITE" id="PS51192"/>
    </source>
</evidence>
<evidence type="ECO:0000259" key="2">
    <source>
        <dbReference type="PROSITE" id="PS51194"/>
    </source>
</evidence>
<keyword evidence="4" id="KW-1185">Reference proteome</keyword>
<dbReference type="SMART" id="SM00487">
    <property type="entry name" value="DEXDc"/>
    <property type="match status" value="1"/>
</dbReference>
<dbReference type="RefSeq" id="WP_033631667.1">
    <property type="nucleotide sequence ID" value="NZ_CBCSIN010000006.1"/>
</dbReference>
<sequence>MDLFDLLTIKFTLPAKAAPVRKVGGNYVHKLLCRSTTVSAQVRNARFQGYFELVTGLKPPLDYIYLKDPNSRGKCADGVASLKAKEPFTFEKWREDTELSWEQFPEQVFSTSPEDINEQWYHQFQFREDDPEHRSPGLRKPQLGALHAIAGYFATDLQVEPATVVLPTGTGKTETMLATMIYQRCERILLIVPSDSLRTQISKKFIELGYLPELTVVPPNITLPNVAIIKKGIQIAEEAKQLACESNVLVATTSVLSACSEAALNALCESCSHLFVDEAHHISASSWQTIRERFTDKRVVQFTATPFRNDKKSLGGKIIYNYTMGEAQRAGYFTNVNLLPVEEYYSDLMDHAIADTAVGQLRIDLNNDLDHLLMARTSSKQRAEEILTIYQKIAPSFNPIVVHSDYPKTEIKKRLNKLLSRQSRIVICVDMLGEGYDLPNLKIAALHDHHKSLAVTLQFIGRFTRVNKAQKIGQASVVMNVADPNVEGELQHLYSTDADWDNVLRRLSEGRIAREIRLQEVVDALKRKGDLHDQISLWNIEPSCSVMLFKTYCDNWEPERYKEKLPRFDESWHAIAEDENLLVVLAVQATSVRWGNYKDLKDTNYKILIAHWDQDRSALFVFSNDYKVFRVENLVSTICDDKFEVVSGEKVFNVFNGIEYPLARNLGASQIGAISFTQYFGPNVTEGLSLIEASQSSLSNIAALGYESGNRVIWGCSQRRGKVWSPQKGGSIADWCNWVKKAWDKIFSSEPDPNNLTRNFLRPVPLLEPYNEYPISAQWGEYLLTAFEDKVIFHFDTISAHLYLVEVRTAGKFEDGNVRLIFSTDETSSEYKLCLTGSATAKGYSYQLISGPEVFIQRGESEPVSLSEYMEIDPVMIHYSDGSFSYNAHIVHVSQNIGLYDKDEIVAFDWKGTDVRVESMGYTRDPLSIQWRWYSEIKDNYDVIINDDGKGESADLVGLRIVDDCIVLSLIHCKYSGSEEAGARLKDLYEVCGQAQRCIRWKHLNLSYLYHHIKRREEQWRSRGHSRFLKGTIKDLAAMKERSRITPLKFQVVIVQPGLRVSKINEEGLKLLGSTALFIKKTTMADLVVIGSK</sequence>
<dbReference type="Pfam" id="PF04851">
    <property type="entry name" value="ResIII"/>
    <property type="match status" value="1"/>
</dbReference>
<accession>A0A1G5DSM1</accession>
<dbReference type="PANTHER" id="PTHR47396">
    <property type="entry name" value="TYPE I RESTRICTION ENZYME ECOKI R PROTEIN"/>
    <property type="match status" value="1"/>
</dbReference>
<dbReference type="PROSITE" id="PS51192">
    <property type="entry name" value="HELICASE_ATP_BIND_1"/>
    <property type="match status" value="1"/>
</dbReference>
<dbReference type="CDD" id="cd17926">
    <property type="entry name" value="DEXHc_RE"/>
    <property type="match status" value="1"/>
</dbReference>
<protein>
    <submittedName>
        <fullName evidence="3">Superfamily II DNA or RNA helicase</fullName>
    </submittedName>
</protein>
<feature type="domain" description="Helicase ATP-binding" evidence="1">
    <location>
        <begin position="153"/>
        <end position="324"/>
    </location>
</feature>
<dbReference type="PROSITE" id="PS51194">
    <property type="entry name" value="HELICASE_CTER"/>
    <property type="match status" value="1"/>
</dbReference>
<dbReference type="PANTHER" id="PTHR47396:SF1">
    <property type="entry name" value="ATP-DEPENDENT HELICASE IRC3-RELATED"/>
    <property type="match status" value="1"/>
</dbReference>
<organism evidence="3 4">
    <name type="scientific">Serratia nematodiphila</name>
    <dbReference type="NCBI Taxonomy" id="458197"/>
    <lineage>
        <taxon>Bacteria</taxon>
        <taxon>Pseudomonadati</taxon>
        <taxon>Pseudomonadota</taxon>
        <taxon>Gammaproteobacteria</taxon>
        <taxon>Enterobacterales</taxon>
        <taxon>Yersiniaceae</taxon>
        <taxon>Serratia</taxon>
    </lineage>
</organism>
<evidence type="ECO:0000313" key="4">
    <source>
        <dbReference type="Proteomes" id="UP000183031"/>
    </source>
</evidence>
<gene>
    <name evidence="3" type="ORF">SAMN02927935_00952</name>
</gene>
<name>A0A1G5DSM1_9GAMM</name>
<proteinExistence type="predicted"/>
<keyword evidence="3" id="KW-0067">ATP-binding</keyword>
<dbReference type="InterPro" id="IPR006935">
    <property type="entry name" value="Helicase/UvrB_N"/>
</dbReference>
<reference evidence="3 4" key="1">
    <citation type="submission" date="2016-10" db="EMBL/GenBank/DDBJ databases">
        <authorList>
            <person name="Varghese N."/>
            <person name="Submissions S."/>
        </authorList>
    </citation>
    <scope>NUCLEOTIDE SEQUENCE [LARGE SCALE GENOMIC DNA]</scope>
    <source>
        <strain evidence="3 4">CGMCC 1.6853</strain>
    </source>
</reference>
<dbReference type="Pfam" id="PF00271">
    <property type="entry name" value="Helicase_C"/>
    <property type="match status" value="1"/>
</dbReference>
<feature type="domain" description="Helicase C-terminal" evidence="2">
    <location>
        <begin position="364"/>
        <end position="529"/>
    </location>
</feature>
<dbReference type="InterPro" id="IPR027417">
    <property type="entry name" value="P-loop_NTPase"/>
</dbReference>
<comment type="caution">
    <text evidence="3">The sequence shown here is derived from an EMBL/GenBank/DDBJ whole genome shotgun (WGS) entry which is preliminary data.</text>
</comment>
<dbReference type="EMBL" id="FMUT01000003">
    <property type="protein sequence ID" value="SCY17772.1"/>
    <property type="molecule type" value="Genomic_DNA"/>
</dbReference>
<dbReference type="GO" id="GO:0004386">
    <property type="term" value="F:helicase activity"/>
    <property type="evidence" value="ECO:0007669"/>
    <property type="project" value="UniProtKB-KW"/>
</dbReference>
<dbReference type="InterPro" id="IPR014001">
    <property type="entry name" value="Helicase_ATP-bd"/>
</dbReference>
<dbReference type="SUPFAM" id="SSF52540">
    <property type="entry name" value="P-loop containing nucleoside triphosphate hydrolases"/>
    <property type="match status" value="1"/>
</dbReference>
<keyword evidence="3" id="KW-0547">Nucleotide-binding</keyword>
<keyword evidence="3" id="KW-0378">Hydrolase</keyword>
<evidence type="ECO:0000313" key="3">
    <source>
        <dbReference type="EMBL" id="SCY17772.1"/>
    </source>
</evidence>
<dbReference type="InterPro" id="IPR001650">
    <property type="entry name" value="Helicase_C-like"/>
</dbReference>